<feature type="binding site" evidence="8">
    <location>
        <position position="243"/>
    </location>
    <ligand>
        <name>ATP</name>
        <dbReference type="ChEBI" id="CHEBI:30616"/>
    </ligand>
</feature>
<dbReference type="Gene3D" id="3.30.300.180">
    <property type="match status" value="1"/>
</dbReference>
<dbReference type="InterPro" id="IPR001957">
    <property type="entry name" value="Chromosome_initiator_DnaA"/>
</dbReference>
<dbReference type="Gene3D" id="3.40.50.300">
    <property type="entry name" value="P-loop containing nucleotide triphosphate hydrolases"/>
    <property type="match status" value="1"/>
</dbReference>
<keyword evidence="4 8" id="KW-0547">Nucleotide-binding</keyword>
<dbReference type="InterPro" id="IPR013317">
    <property type="entry name" value="DnaA_dom"/>
</dbReference>
<evidence type="ECO:0000256" key="8">
    <source>
        <dbReference type="HAMAP-Rule" id="MF_00377"/>
    </source>
</evidence>
<comment type="caution">
    <text evidence="14">The sequence shown here is derived from an EMBL/GenBank/DDBJ whole genome shotgun (WGS) entry which is preliminary data.</text>
</comment>
<dbReference type="NCBIfam" id="TIGR00362">
    <property type="entry name" value="DnaA"/>
    <property type="match status" value="1"/>
</dbReference>
<dbReference type="GO" id="GO:0005886">
    <property type="term" value="C:plasma membrane"/>
    <property type="evidence" value="ECO:0007669"/>
    <property type="project" value="TreeGrafter"/>
</dbReference>
<keyword evidence="3 8" id="KW-0235">DNA replication</keyword>
<dbReference type="SUPFAM" id="SSF48295">
    <property type="entry name" value="TrpR-like"/>
    <property type="match status" value="1"/>
</dbReference>
<proteinExistence type="inferred from homology"/>
<evidence type="ECO:0000256" key="11">
    <source>
        <dbReference type="RuleBase" id="RU004227"/>
    </source>
</evidence>
<dbReference type="Gene3D" id="1.10.8.60">
    <property type="match status" value="1"/>
</dbReference>
<keyword evidence="6 8" id="KW-0446">Lipid-binding</keyword>
<dbReference type="PANTHER" id="PTHR30050">
    <property type="entry name" value="CHROMOSOMAL REPLICATION INITIATOR PROTEIN DNAA"/>
    <property type="match status" value="1"/>
</dbReference>
<dbReference type="SMART" id="SM00382">
    <property type="entry name" value="AAA"/>
    <property type="match status" value="1"/>
</dbReference>
<comment type="subcellular location">
    <subcellularLocation>
        <location evidence="8">Cytoplasm</location>
    </subcellularLocation>
</comment>
<dbReference type="AlphaFoldDB" id="A0A1Y5F1P6"/>
<comment type="subunit">
    <text evidence="8">Oligomerizes as a right-handed, spiral filament on DNA at oriC.</text>
</comment>
<dbReference type="GO" id="GO:0008289">
    <property type="term" value="F:lipid binding"/>
    <property type="evidence" value="ECO:0007669"/>
    <property type="project" value="UniProtKB-KW"/>
</dbReference>
<dbReference type="EMBL" id="MAAO01000016">
    <property type="protein sequence ID" value="OUR92945.1"/>
    <property type="molecule type" value="Genomic_DNA"/>
</dbReference>
<dbReference type="InterPro" id="IPR020591">
    <property type="entry name" value="Chromosome_initiator_DnaA-like"/>
</dbReference>
<evidence type="ECO:0000313" key="14">
    <source>
        <dbReference type="EMBL" id="OUR92945.1"/>
    </source>
</evidence>
<evidence type="ECO:0000256" key="1">
    <source>
        <dbReference type="ARBA" id="ARBA00006583"/>
    </source>
</evidence>
<evidence type="ECO:0000259" key="12">
    <source>
        <dbReference type="SMART" id="SM00382"/>
    </source>
</evidence>
<evidence type="ECO:0000256" key="10">
    <source>
        <dbReference type="RuleBase" id="RU000577"/>
    </source>
</evidence>
<organism evidence="14 15">
    <name type="scientific">Halobacteriovorax marinus</name>
    <dbReference type="NCBI Taxonomy" id="97084"/>
    <lineage>
        <taxon>Bacteria</taxon>
        <taxon>Pseudomonadati</taxon>
        <taxon>Bdellovibrionota</taxon>
        <taxon>Bacteriovoracia</taxon>
        <taxon>Bacteriovoracales</taxon>
        <taxon>Halobacteriovoraceae</taxon>
        <taxon>Halobacteriovorax</taxon>
    </lineage>
</organism>
<feature type="region of interest" description="Domain IV, binds dsDNA" evidence="8">
    <location>
        <begin position="413"/>
        <end position="530"/>
    </location>
</feature>
<dbReference type="InterPro" id="IPR027417">
    <property type="entry name" value="P-loop_NTPase"/>
</dbReference>
<feature type="binding site" evidence="8">
    <location>
        <position position="241"/>
    </location>
    <ligand>
        <name>ATP</name>
        <dbReference type="ChEBI" id="CHEBI:30616"/>
    </ligand>
</feature>
<keyword evidence="2 8" id="KW-0963">Cytoplasm</keyword>
<evidence type="ECO:0000256" key="5">
    <source>
        <dbReference type="ARBA" id="ARBA00022840"/>
    </source>
</evidence>
<dbReference type="HAMAP" id="MF_00377">
    <property type="entry name" value="DnaA_bact"/>
    <property type="match status" value="1"/>
</dbReference>
<dbReference type="GO" id="GO:0003688">
    <property type="term" value="F:DNA replication origin binding"/>
    <property type="evidence" value="ECO:0007669"/>
    <property type="project" value="UniProtKB-UniRule"/>
</dbReference>
<accession>A0A1Y5F1P6</accession>
<evidence type="ECO:0000259" key="13">
    <source>
        <dbReference type="SMART" id="SM00760"/>
    </source>
</evidence>
<feature type="region of interest" description="Domain I, interacts with DnaA modulators" evidence="8">
    <location>
        <begin position="1"/>
        <end position="155"/>
    </location>
</feature>
<gene>
    <name evidence="8" type="primary">dnaA</name>
    <name evidence="14" type="ORF">A9Q84_20770</name>
</gene>
<dbReference type="InterPro" id="IPR013159">
    <property type="entry name" value="DnaA_C"/>
</dbReference>
<keyword evidence="7 8" id="KW-0238">DNA-binding</keyword>
<reference evidence="15" key="1">
    <citation type="journal article" date="2017" name="Proc. Natl. Acad. Sci. U.S.A.">
        <title>Simulation of Deepwater Horizon oil plume reveals substrate specialization within a complex community of hydrocarbon-degraders.</title>
        <authorList>
            <person name="Hu P."/>
            <person name="Dubinsky E.A."/>
            <person name="Probst A.J."/>
            <person name="Wang J."/>
            <person name="Sieber C.M.K."/>
            <person name="Tom L.M."/>
            <person name="Gardinali P."/>
            <person name="Banfield J.F."/>
            <person name="Atlas R.M."/>
            <person name="Andersen G.L."/>
        </authorList>
    </citation>
    <scope>NUCLEOTIDE SEQUENCE [LARGE SCALE GENOMIC DNA]</scope>
</reference>
<dbReference type="PRINTS" id="PR00051">
    <property type="entry name" value="DNAA"/>
</dbReference>
<dbReference type="GO" id="GO:0006275">
    <property type="term" value="P:regulation of DNA replication"/>
    <property type="evidence" value="ECO:0007669"/>
    <property type="project" value="UniProtKB-UniRule"/>
</dbReference>
<comment type="function">
    <text evidence="8 10">Plays an essential role in the initiation and regulation of chromosomal replication. ATP-DnaA binds to the origin of replication (oriC) to initiate formation of the DNA replication initiation complex once per cell cycle. Binds the DnaA box (a 9 base pair repeat at the origin) and separates the double-stranded (ds)DNA. Forms a right-handed helical filament on oriC DNA; dsDNA binds to the exterior of the filament while single-stranded (ss)DNA is stabiized in the filament's interior. The ATP-DnaA-oriC complex binds and stabilizes one strand of the AT-rich DNA unwinding element (DUE), permitting loading of DNA polymerase. After initiation quickly degrades to an ADP-DnaA complex that is not apt for DNA replication. Binds acidic phospholipids.</text>
</comment>
<sequence length="530" mass="59921">MSQEFPFEHFLKTTSSTTDDVFNNNKSLKEIKLTSTPPVQATSNNDLMQDNEQEAIFSKDELETIEESFLESLKNLVNPQKYNAYFTGVFELTNITMDSIVFIVANSLIKTMIEKNCISEVRSAIKQVLGKEYEVIINTSVQSTIKDNENHLTAKPKTASEATFTLNLSPTTEDKLSKVESQYIQHMSDSGNNIDPSKTFDNFIVGPSNNLAHATALAISRMPGDKGKYPSLYIHSNSGLGKTHLLYAVANGIKDNFPQYVVYLTTARDFMKEYIESVKTKTVDAFQEKFTKKIDVLMIDDIHELKGKKGTQDELFHVFNGLYTNGKQLIFTSDKAPEEIDGIEERIRTRLQWGLVIDIQKPDFETRTAILKRKAYELDLYLQEDILTLIANSIKANIRELEGSLVKLSAYADVMNVEVDTEMVKDILNISNTDMERKITLDIVAKATSQHFKIPIPDLKSKARTKDIVIARFVAMYLSRKIVNATQEEVGKFYGNRDHSSVVHAERTIKEKMISDLSISRSLVAIENSL</sequence>
<comment type="caution">
    <text evidence="8">Lacks conserved residue(s) required for the propagation of feature annotation.</text>
</comment>
<dbReference type="CDD" id="cd00009">
    <property type="entry name" value="AAA"/>
    <property type="match status" value="1"/>
</dbReference>
<dbReference type="SUPFAM" id="SSF52540">
    <property type="entry name" value="P-loop containing nucleoside triphosphate hydrolases"/>
    <property type="match status" value="1"/>
</dbReference>
<evidence type="ECO:0000256" key="6">
    <source>
        <dbReference type="ARBA" id="ARBA00023121"/>
    </source>
</evidence>
<dbReference type="InterPro" id="IPR003593">
    <property type="entry name" value="AAA+_ATPase"/>
</dbReference>
<feature type="domain" description="AAA+ ATPase" evidence="12">
    <location>
        <begin position="228"/>
        <end position="358"/>
    </location>
</feature>
<dbReference type="GO" id="GO:0005524">
    <property type="term" value="F:ATP binding"/>
    <property type="evidence" value="ECO:0007669"/>
    <property type="project" value="UniProtKB-UniRule"/>
</dbReference>
<dbReference type="SMART" id="SM00760">
    <property type="entry name" value="Bac_DnaA_C"/>
    <property type="match status" value="1"/>
</dbReference>
<name>A0A1Y5F1P6_9BACT</name>
<dbReference type="InterPro" id="IPR010921">
    <property type="entry name" value="Trp_repressor/repl_initiator"/>
</dbReference>
<feature type="binding site" evidence="8">
    <location>
        <position position="242"/>
    </location>
    <ligand>
        <name>ATP</name>
        <dbReference type="ChEBI" id="CHEBI:30616"/>
    </ligand>
</feature>
<dbReference type="InterPro" id="IPR038454">
    <property type="entry name" value="DnaA_N_sf"/>
</dbReference>
<dbReference type="GO" id="GO:0006270">
    <property type="term" value="P:DNA replication initiation"/>
    <property type="evidence" value="ECO:0007669"/>
    <property type="project" value="UniProtKB-UniRule"/>
</dbReference>
<dbReference type="Pfam" id="PF00308">
    <property type="entry name" value="Bac_DnaA"/>
    <property type="match status" value="1"/>
</dbReference>
<evidence type="ECO:0000313" key="15">
    <source>
        <dbReference type="Proteomes" id="UP000196531"/>
    </source>
</evidence>
<keyword evidence="5 8" id="KW-0067">ATP-binding</keyword>
<evidence type="ECO:0000256" key="3">
    <source>
        <dbReference type="ARBA" id="ARBA00022705"/>
    </source>
</evidence>
<feature type="binding site" evidence="8">
    <location>
        <position position="239"/>
    </location>
    <ligand>
        <name>ATP</name>
        <dbReference type="ChEBI" id="CHEBI:30616"/>
    </ligand>
</feature>
<dbReference type="GO" id="GO:0005737">
    <property type="term" value="C:cytoplasm"/>
    <property type="evidence" value="ECO:0007669"/>
    <property type="project" value="UniProtKB-SubCell"/>
</dbReference>
<comment type="similarity">
    <text evidence="1 8 11">Belongs to the DnaA family.</text>
</comment>
<dbReference type="Gene3D" id="1.10.1750.10">
    <property type="match status" value="1"/>
</dbReference>
<dbReference type="CDD" id="cd06571">
    <property type="entry name" value="Bac_DnaA_C"/>
    <property type="match status" value="1"/>
</dbReference>
<feature type="domain" description="Chromosomal replication initiator DnaA C-terminal" evidence="13">
    <location>
        <begin position="440"/>
        <end position="509"/>
    </location>
</feature>
<evidence type="ECO:0000256" key="2">
    <source>
        <dbReference type="ARBA" id="ARBA00022490"/>
    </source>
</evidence>
<dbReference type="PANTHER" id="PTHR30050:SF2">
    <property type="entry name" value="CHROMOSOMAL REPLICATION INITIATOR PROTEIN DNAA"/>
    <property type="match status" value="1"/>
</dbReference>
<evidence type="ECO:0000256" key="7">
    <source>
        <dbReference type="ARBA" id="ARBA00023125"/>
    </source>
</evidence>
<dbReference type="Pfam" id="PF08299">
    <property type="entry name" value="Bac_DnaA_C"/>
    <property type="match status" value="1"/>
</dbReference>
<evidence type="ECO:0000256" key="9">
    <source>
        <dbReference type="NCBIfam" id="TIGR00362"/>
    </source>
</evidence>
<evidence type="ECO:0000256" key="4">
    <source>
        <dbReference type="ARBA" id="ARBA00022741"/>
    </source>
</evidence>
<comment type="domain">
    <text evidence="8">Domain I is involved in oligomerization and binding regulators, domain II is flexibile and of varying length in different bacteria, domain III forms the AAA+ region, while domain IV binds dsDNA.</text>
</comment>
<dbReference type="Proteomes" id="UP000196531">
    <property type="component" value="Unassembled WGS sequence"/>
</dbReference>
<protein>
    <recommendedName>
        <fullName evidence="8 9">Chromosomal replication initiator protein DnaA</fullName>
    </recommendedName>
</protein>